<evidence type="ECO:0000256" key="2">
    <source>
        <dbReference type="ARBA" id="ARBA00022771"/>
    </source>
</evidence>
<feature type="coiled-coil region" evidence="4">
    <location>
        <begin position="343"/>
        <end position="387"/>
    </location>
</feature>
<dbReference type="PANTHER" id="PTHR23336:SF76">
    <property type="entry name" value="MORC S5 DOMAIN-CONTAINING PROTEIN"/>
    <property type="match status" value="1"/>
</dbReference>
<accession>A0ABQ9EJL8</accession>
<evidence type="ECO:0000259" key="6">
    <source>
        <dbReference type="PROSITE" id="PS51050"/>
    </source>
</evidence>
<dbReference type="Proteomes" id="UP001217089">
    <property type="component" value="Unassembled WGS sequence"/>
</dbReference>
<feature type="domain" description="CW-type" evidence="6">
    <location>
        <begin position="217"/>
        <end position="269"/>
    </location>
</feature>
<evidence type="ECO:0000256" key="1">
    <source>
        <dbReference type="ARBA" id="ARBA00022723"/>
    </source>
</evidence>
<evidence type="ECO:0000256" key="4">
    <source>
        <dbReference type="SAM" id="Coils"/>
    </source>
</evidence>
<feature type="coiled-coil region" evidence="4">
    <location>
        <begin position="280"/>
        <end position="314"/>
    </location>
</feature>
<evidence type="ECO:0000313" key="8">
    <source>
        <dbReference type="Proteomes" id="UP001217089"/>
    </source>
</evidence>
<protein>
    <recommendedName>
        <fullName evidence="6">CW-type domain-containing protein</fullName>
    </recommendedName>
</protein>
<proteinExistence type="predicted"/>
<keyword evidence="1" id="KW-0479">Metal-binding</keyword>
<dbReference type="Gene3D" id="3.30.40.100">
    <property type="match status" value="1"/>
</dbReference>
<dbReference type="PANTHER" id="PTHR23336">
    <property type="entry name" value="ZINC FINGER CW-TYPE COILED-COIL DOMAIN PROTEIN 3"/>
    <property type="match status" value="1"/>
</dbReference>
<dbReference type="EMBL" id="JARBDR010000917">
    <property type="protein sequence ID" value="KAJ8303418.1"/>
    <property type="molecule type" value="Genomic_DNA"/>
</dbReference>
<dbReference type="InterPro" id="IPR045261">
    <property type="entry name" value="MORC_ATPase"/>
</dbReference>
<dbReference type="Pfam" id="PF07496">
    <property type="entry name" value="zf-CW"/>
    <property type="match status" value="1"/>
</dbReference>
<dbReference type="PROSITE" id="PS51050">
    <property type="entry name" value="ZF_CW"/>
    <property type="match status" value="1"/>
</dbReference>
<keyword evidence="4" id="KW-0175">Coiled coil</keyword>
<comment type="caution">
    <text evidence="7">The sequence shown here is derived from an EMBL/GenBank/DDBJ whole genome shotgun (WGS) entry which is preliminary data.</text>
</comment>
<keyword evidence="2" id="KW-0863">Zinc-finger</keyword>
<dbReference type="InterPro" id="IPR011124">
    <property type="entry name" value="Znf_CW"/>
</dbReference>
<organism evidence="7 8">
    <name type="scientific">Tegillarca granosa</name>
    <name type="common">Malaysian cockle</name>
    <name type="synonym">Anadara granosa</name>
    <dbReference type="NCBI Taxonomy" id="220873"/>
    <lineage>
        <taxon>Eukaryota</taxon>
        <taxon>Metazoa</taxon>
        <taxon>Spiralia</taxon>
        <taxon>Lophotrochozoa</taxon>
        <taxon>Mollusca</taxon>
        <taxon>Bivalvia</taxon>
        <taxon>Autobranchia</taxon>
        <taxon>Pteriomorphia</taxon>
        <taxon>Arcoida</taxon>
        <taxon>Arcoidea</taxon>
        <taxon>Arcidae</taxon>
        <taxon>Tegillarca</taxon>
    </lineage>
</organism>
<reference evidence="7 8" key="1">
    <citation type="submission" date="2022-12" db="EMBL/GenBank/DDBJ databases">
        <title>Chromosome-level genome of Tegillarca granosa.</title>
        <authorList>
            <person name="Kim J."/>
        </authorList>
    </citation>
    <scope>NUCLEOTIDE SEQUENCE [LARGE SCALE GENOMIC DNA]</scope>
    <source>
        <strain evidence="7">Teg-2019</strain>
        <tissue evidence="7">Adductor muscle</tissue>
    </source>
</reference>
<feature type="region of interest" description="Disordered" evidence="5">
    <location>
        <begin position="197"/>
        <end position="216"/>
    </location>
</feature>
<feature type="region of interest" description="Disordered" evidence="5">
    <location>
        <begin position="459"/>
        <end position="489"/>
    </location>
</feature>
<evidence type="ECO:0000256" key="3">
    <source>
        <dbReference type="ARBA" id="ARBA00022833"/>
    </source>
</evidence>
<dbReference type="Pfam" id="PF17942">
    <property type="entry name" value="Morc6_S5"/>
    <property type="match status" value="1"/>
</dbReference>
<gene>
    <name evidence="7" type="ORF">KUTeg_019814</name>
</gene>
<dbReference type="InterPro" id="IPR041006">
    <property type="entry name" value="Morc_S5"/>
</dbReference>
<evidence type="ECO:0000313" key="7">
    <source>
        <dbReference type="EMBL" id="KAJ8303418.1"/>
    </source>
</evidence>
<keyword evidence="3" id="KW-0862">Zinc</keyword>
<sequence length="586" mass="67417">MEKLRTGTKIIIYNLTKEGDGNLELDFVSDPTDIRNPESHLKDYSTINRPVREYTPEYCRSLREYCSILFLKPRMKIVLRGKKVKTRLIQKCLSETETDIYKPTWNPKPIPITFGFTSNKNPEDYGIMFYHNNRLIKAYEKVGYQKQPNDLGIGVVGVVDAYFLTPTHNKQEFSKDDKYNSFFTSVGNKLNDYWNEKMGGTQTSTSRTGEKSAKQKKTPDWTWAQCDNCLKWRRLPTGYSQDDLPDKWYCHMNPDAAFNRCDIDEEPEDDDEALVMPTYKKTFKKREQDQKRQLKFEEENKKLMREKALQAKENQLKLKEQEILKRAQSAEVSSSQEITPVELARTKRKLEEFKEQANKQEKLIKDLQAEKQRIEETNKEMLRAVSKLNVASLVNSDLIKTIENKSSSTVSSTSKTNAEEETICVKTEDGDVVAVMDLNGNQSKDDSNDSMNVVDLTMTDSEDEESGPSKSKMPRISSSANKKKLTPPRTEIKVEKITDSDVKPDINTLNDEIMASKRFVDQGTQVEVGTSGRDTQRQLNACRSRLASLQKNVHKLLKMIVPDEDLGDPERIEYIVTEMIKHNEPS</sequence>
<evidence type="ECO:0000256" key="5">
    <source>
        <dbReference type="SAM" id="MobiDB-lite"/>
    </source>
</evidence>
<keyword evidence="8" id="KW-1185">Reference proteome</keyword>
<name>A0ABQ9EJL8_TEGGR</name>